<dbReference type="GO" id="GO:0071972">
    <property type="term" value="F:peptidoglycan L,D-transpeptidase activity"/>
    <property type="evidence" value="ECO:0007669"/>
    <property type="project" value="TreeGrafter"/>
</dbReference>
<sequence length="300" mass="33105">MIMPDTKYEDVGVITVGPFKFPNWYFIQYGKKDGMVDVVTALKRSNDIFFYKVGEGLGIDKLASWSRKLGMGKALGLDISGEAKGLVPDENWKKKNRGEGWYLGDTYHLAIGQGDLLATPLQVNFWTNVVASDGYLCKPTVLNLEPRTKNQEQLNLEPRIKNLEPKCVDLGLKKEDIDLVKKGMIQACSPASSEEGVGGTGWPLFNFKIENVKWKIDNVDFLETAEATISGKPIVEVKTACKTGTAEYGDPKGKTHAWFTDFAPAENPQLTVTVLYEGGGEGSSDAGPIAKEILKTWFEK</sequence>
<evidence type="ECO:0000313" key="2">
    <source>
        <dbReference type="EMBL" id="KKR34006.1"/>
    </source>
</evidence>
<dbReference type="Proteomes" id="UP000034539">
    <property type="component" value="Unassembled WGS sequence"/>
</dbReference>
<dbReference type="PATRIC" id="fig|1618450.3.peg.255"/>
<gene>
    <name evidence="2" type="ORF">UT63_C0008G0005</name>
</gene>
<evidence type="ECO:0000313" key="3">
    <source>
        <dbReference type="Proteomes" id="UP000034539"/>
    </source>
</evidence>
<organism evidence="2 3">
    <name type="scientific">Candidatus Gottesmanbacteria bacterium GW2011_GWC2_39_8</name>
    <dbReference type="NCBI Taxonomy" id="1618450"/>
    <lineage>
        <taxon>Bacteria</taxon>
        <taxon>Candidatus Gottesmaniibacteriota</taxon>
    </lineage>
</organism>
<accession>A0A0G0Q9J7</accession>
<evidence type="ECO:0000259" key="1">
    <source>
        <dbReference type="Pfam" id="PF00905"/>
    </source>
</evidence>
<dbReference type="InterPro" id="IPR012338">
    <property type="entry name" value="Beta-lactam/transpept-like"/>
</dbReference>
<feature type="domain" description="Penicillin-binding protein transpeptidase" evidence="1">
    <location>
        <begin position="234"/>
        <end position="295"/>
    </location>
</feature>
<dbReference type="GO" id="GO:0005886">
    <property type="term" value="C:plasma membrane"/>
    <property type="evidence" value="ECO:0007669"/>
    <property type="project" value="TreeGrafter"/>
</dbReference>
<dbReference type="SUPFAM" id="SSF56601">
    <property type="entry name" value="beta-lactamase/transpeptidase-like"/>
    <property type="match status" value="1"/>
</dbReference>
<dbReference type="AlphaFoldDB" id="A0A0G0Q9J7"/>
<feature type="domain" description="Penicillin-binding protein transpeptidase" evidence="1">
    <location>
        <begin position="3"/>
        <end position="191"/>
    </location>
</feature>
<dbReference type="PANTHER" id="PTHR30627:SF2">
    <property type="entry name" value="PEPTIDOGLYCAN D,D-TRANSPEPTIDASE MRDA"/>
    <property type="match status" value="1"/>
</dbReference>
<comment type="caution">
    <text evidence="2">The sequence shown here is derived from an EMBL/GenBank/DDBJ whole genome shotgun (WGS) entry which is preliminary data.</text>
</comment>
<proteinExistence type="predicted"/>
<dbReference type="InterPro" id="IPR050515">
    <property type="entry name" value="Beta-lactam/transpept"/>
</dbReference>
<dbReference type="GO" id="GO:0008658">
    <property type="term" value="F:penicillin binding"/>
    <property type="evidence" value="ECO:0007669"/>
    <property type="project" value="InterPro"/>
</dbReference>
<protein>
    <submittedName>
        <fullName evidence="2">Penicillin-binding protein 2</fullName>
    </submittedName>
</protein>
<dbReference type="Pfam" id="PF00905">
    <property type="entry name" value="Transpeptidase"/>
    <property type="match status" value="2"/>
</dbReference>
<dbReference type="EMBL" id="LBXN01000008">
    <property type="protein sequence ID" value="KKR34006.1"/>
    <property type="molecule type" value="Genomic_DNA"/>
</dbReference>
<name>A0A0G0Q9J7_9BACT</name>
<dbReference type="GO" id="GO:0071555">
    <property type="term" value="P:cell wall organization"/>
    <property type="evidence" value="ECO:0007669"/>
    <property type="project" value="TreeGrafter"/>
</dbReference>
<reference evidence="2 3" key="1">
    <citation type="journal article" date="2015" name="Nature">
        <title>rRNA introns, odd ribosomes, and small enigmatic genomes across a large radiation of phyla.</title>
        <authorList>
            <person name="Brown C.T."/>
            <person name="Hug L.A."/>
            <person name="Thomas B.C."/>
            <person name="Sharon I."/>
            <person name="Castelle C.J."/>
            <person name="Singh A."/>
            <person name="Wilkins M.J."/>
            <person name="Williams K.H."/>
            <person name="Banfield J.F."/>
        </authorList>
    </citation>
    <scope>NUCLEOTIDE SEQUENCE [LARGE SCALE GENOMIC DNA]</scope>
</reference>
<dbReference type="Gene3D" id="3.40.710.10">
    <property type="entry name" value="DD-peptidase/beta-lactamase superfamily"/>
    <property type="match status" value="1"/>
</dbReference>
<dbReference type="PANTHER" id="PTHR30627">
    <property type="entry name" value="PEPTIDOGLYCAN D,D-TRANSPEPTIDASE"/>
    <property type="match status" value="1"/>
</dbReference>
<dbReference type="InterPro" id="IPR001460">
    <property type="entry name" value="PCN-bd_Tpept"/>
</dbReference>